<evidence type="ECO:0000256" key="4">
    <source>
        <dbReference type="ARBA" id="ARBA00022496"/>
    </source>
</evidence>
<dbReference type="PANTHER" id="PTHR30532">
    <property type="entry name" value="IRON III DICITRATE-BINDING PERIPLASMIC PROTEIN"/>
    <property type="match status" value="1"/>
</dbReference>
<evidence type="ECO:0000256" key="5">
    <source>
        <dbReference type="ARBA" id="ARBA00022729"/>
    </source>
</evidence>
<keyword evidence="4" id="KW-0408">Iron</keyword>
<dbReference type="RefSeq" id="WP_187794086.1">
    <property type="nucleotide sequence ID" value="NZ_JACOQL010000004.1"/>
</dbReference>
<reference evidence="8" key="1">
    <citation type="submission" date="2020-08" db="EMBL/GenBank/DDBJ databases">
        <title>Paracoccus amoyensis sp. nov., isolated from the surface seawater at coast of Xiamen, Fujian.</title>
        <authorList>
            <person name="Lyu L."/>
        </authorList>
    </citation>
    <scope>NUCLEOTIDE SEQUENCE</scope>
    <source>
        <strain evidence="8">11-3</strain>
    </source>
</reference>
<comment type="caution">
    <text evidence="8">The sequence shown here is derived from an EMBL/GenBank/DDBJ whole genome shotgun (WGS) entry which is preliminary data.</text>
</comment>
<dbReference type="Proteomes" id="UP000608594">
    <property type="component" value="Unassembled WGS sequence"/>
</dbReference>
<dbReference type="PROSITE" id="PS50983">
    <property type="entry name" value="FE_B12_PBP"/>
    <property type="match status" value="1"/>
</dbReference>
<evidence type="ECO:0000313" key="8">
    <source>
        <dbReference type="EMBL" id="MBC9247587.1"/>
    </source>
</evidence>
<proteinExistence type="inferred from homology"/>
<dbReference type="Gene3D" id="3.40.50.1980">
    <property type="entry name" value="Nitrogenase molybdenum iron protein domain"/>
    <property type="match status" value="2"/>
</dbReference>
<comment type="subcellular location">
    <subcellularLocation>
        <location evidence="1">Cell envelope</location>
    </subcellularLocation>
</comment>
<keyword evidence="9" id="KW-1185">Reference proteome</keyword>
<dbReference type="PANTHER" id="PTHR30532:SF24">
    <property type="entry name" value="FERRIC ENTEROBACTIN-BINDING PERIPLASMIC PROTEIN FEPB"/>
    <property type="match status" value="1"/>
</dbReference>
<dbReference type="InterPro" id="IPR002491">
    <property type="entry name" value="ABC_transptr_periplasmic_BD"/>
</dbReference>
<evidence type="ECO:0000256" key="3">
    <source>
        <dbReference type="ARBA" id="ARBA00022448"/>
    </source>
</evidence>
<evidence type="ECO:0000259" key="7">
    <source>
        <dbReference type="PROSITE" id="PS50983"/>
    </source>
</evidence>
<protein>
    <submittedName>
        <fullName evidence="8">ABC transporter substrate-binding protein</fullName>
    </submittedName>
</protein>
<dbReference type="Pfam" id="PF01497">
    <property type="entry name" value="Peripla_BP_2"/>
    <property type="match status" value="1"/>
</dbReference>
<dbReference type="SUPFAM" id="SSF53807">
    <property type="entry name" value="Helical backbone' metal receptor"/>
    <property type="match status" value="1"/>
</dbReference>
<evidence type="ECO:0000256" key="2">
    <source>
        <dbReference type="ARBA" id="ARBA00008814"/>
    </source>
</evidence>
<dbReference type="GO" id="GO:1901678">
    <property type="term" value="P:iron coordination entity transport"/>
    <property type="evidence" value="ECO:0007669"/>
    <property type="project" value="UniProtKB-ARBA"/>
</dbReference>
<keyword evidence="5 6" id="KW-0732">Signal</keyword>
<dbReference type="InterPro" id="IPR051313">
    <property type="entry name" value="Bact_iron-sidero_bind"/>
</dbReference>
<evidence type="ECO:0000256" key="6">
    <source>
        <dbReference type="SAM" id="SignalP"/>
    </source>
</evidence>
<keyword evidence="4" id="KW-0406">Ion transport</keyword>
<dbReference type="EMBL" id="JACOQL010000004">
    <property type="protein sequence ID" value="MBC9247587.1"/>
    <property type="molecule type" value="Genomic_DNA"/>
</dbReference>
<name>A0A926GIH8_9RHOB</name>
<feature type="domain" description="Fe/B12 periplasmic-binding" evidence="7">
    <location>
        <begin position="45"/>
        <end position="314"/>
    </location>
</feature>
<evidence type="ECO:0000313" key="9">
    <source>
        <dbReference type="Proteomes" id="UP000608594"/>
    </source>
</evidence>
<sequence length="318" mass="35246">MRYLARLLLVLVALTLLPRSVTAQDFPRTVEHALGETVIPKRPERIVTVGYHDQDFVYALGIAPVGVHEWFGGKPYATWVWAEPARQALNATPRVQQGFEVDIEWVYAQKPDLIVSTFYNLDPSTYYLLSRIAPVVAQPKGYPAWGAPWQEELRLIGQATGTEARAETIITDLQARIAGLAAANPQFRDKTATIGFFAADHFVGYGSTEGANRLLSQLGFQAPPIFDDLVQANGQFSVSPERVDLFDMDAVVWLVDPVTAERIQGMPVYQNTDLSREGRSVWLDDDLNGALSFMSPLSIGYALDRLAPLLRTAVDPSR</sequence>
<comment type="similarity">
    <text evidence="2">Belongs to the bacterial solute-binding protein 8 family.</text>
</comment>
<evidence type="ECO:0000256" key="1">
    <source>
        <dbReference type="ARBA" id="ARBA00004196"/>
    </source>
</evidence>
<keyword evidence="4" id="KW-0410">Iron transport</keyword>
<accession>A0A926GIH8</accession>
<dbReference type="GO" id="GO:0030288">
    <property type="term" value="C:outer membrane-bounded periplasmic space"/>
    <property type="evidence" value="ECO:0007669"/>
    <property type="project" value="TreeGrafter"/>
</dbReference>
<feature type="signal peptide" evidence="6">
    <location>
        <begin position="1"/>
        <end position="23"/>
    </location>
</feature>
<organism evidence="8 9">
    <name type="scientific">Paracoccus amoyensis</name>
    <dbReference type="NCBI Taxonomy" id="2760093"/>
    <lineage>
        <taxon>Bacteria</taxon>
        <taxon>Pseudomonadati</taxon>
        <taxon>Pseudomonadota</taxon>
        <taxon>Alphaproteobacteria</taxon>
        <taxon>Rhodobacterales</taxon>
        <taxon>Paracoccaceae</taxon>
        <taxon>Paracoccus</taxon>
    </lineage>
</organism>
<dbReference type="AlphaFoldDB" id="A0A926GIH8"/>
<feature type="chain" id="PRO_5036772037" evidence="6">
    <location>
        <begin position="24"/>
        <end position="318"/>
    </location>
</feature>
<keyword evidence="3" id="KW-0813">Transport</keyword>
<gene>
    <name evidence="8" type="ORF">H4P12_12930</name>
</gene>